<sequence length="113" mass="13320">MAKKNLAQRTYDNTIKAKRWFQGTRNDFNTAKPKKKNINEFLKQAKSDIKTASEKGRFSCILYYKIFKFKEPIEGYNKQEILAVLKELDNEGFHTVYEDSQDGVMVSVRWDNE</sequence>
<evidence type="ECO:0000313" key="1">
    <source>
        <dbReference type="EMBL" id="AIA64140.1"/>
    </source>
</evidence>
<dbReference type="GeneID" id="19685855"/>
<dbReference type="Proteomes" id="UP000026999">
    <property type="component" value="Segment"/>
</dbReference>
<keyword evidence="2" id="KW-1185">Reference proteome</keyword>
<evidence type="ECO:0000313" key="2">
    <source>
        <dbReference type="Proteomes" id="UP000026999"/>
    </source>
</evidence>
<proteinExistence type="predicted"/>
<protein>
    <submittedName>
        <fullName evidence="1">Uncharacterized protein</fullName>
    </submittedName>
</protein>
<dbReference type="OrthoDB" id="18417at10239"/>
<reference evidence="1 2" key="1">
    <citation type="journal article" date="2014" name="Genome Announc.">
        <title>Complete Genome Sequence of a Staphylococcus epidermidis Bacteriophage Isolated from the Anterior Nares of Humans.</title>
        <authorList>
            <person name="Aswani V.H."/>
            <person name="Tremblay D.M."/>
            <person name="Moineau S."/>
            <person name="Shukla S.K."/>
        </authorList>
    </citation>
    <scope>NUCLEOTIDE SEQUENCE [LARGE SCALE GENOMIC DNA]</scope>
</reference>
<dbReference type="RefSeq" id="YP_009042619.1">
    <property type="nucleotide sequence ID" value="NC_024355.1"/>
</dbReference>
<name>A0A060ABA6_9CAUD</name>
<organism evidence="1 2">
    <name type="scientific">Staphylococcus phage 6ec</name>
    <dbReference type="NCBI Taxonomy" id="1500386"/>
    <lineage>
        <taxon>Viruses</taxon>
        <taxon>Duplodnaviria</taxon>
        <taxon>Heunggongvirae</taxon>
        <taxon>Uroviricota</taxon>
        <taxon>Caudoviricetes</taxon>
        <taxon>Sextaecvirus</taxon>
        <taxon>Sextaecvirus sextaec</taxon>
    </lineage>
</organism>
<gene>
    <name evidence="1" type="ORF">PHAGE6E_114</name>
</gene>
<dbReference type="EMBL" id="KJ804259">
    <property type="protein sequence ID" value="AIA64140.1"/>
    <property type="molecule type" value="Genomic_DNA"/>
</dbReference>
<dbReference type="KEGG" id="vg:19685855"/>
<accession>A0A060ABA6</accession>